<accession>A0A4U8YKG8</accession>
<feature type="signal peptide" evidence="1">
    <location>
        <begin position="1"/>
        <end position="19"/>
    </location>
</feature>
<evidence type="ECO:0000256" key="1">
    <source>
        <dbReference type="SAM" id="SignalP"/>
    </source>
</evidence>
<dbReference type="PROSITE" id="PS51257">
    <property type="entry name" value="PROKAR_LIPOPROTEIN"/>
    <property type="match status" value="1"/>
</dbReference>
<keyword evidence="1" id="KW-0732">Signal</keyword>
<feature type="domain" description="DUF4875" evidence="2">
    <location>
        <begin position="31"/>
        <end position="132"/>
    </location>
</feature>
<dbReference type="AlphaFoldDB" id="A0A4U8YKG8"/>
<evidence type="ECO:0000313" key="3">
    <source>
        <dbReference type="EMBL" id="VFQ44366.1"/>
    </source>
</evidence>
<dbReference type="Proteomes" id="UP000507962">
    <property type="component" value="Unassembled WGS sequence"/>
</dbReference>
<sequence>MRRVLFAVISAVALALAMAGCSGNDVPDMSQAQVYEILDSESYPAPDDKGRYKIIIYSRDAKTFEQRAQTAIKAAVDFQKKKNAYEVIVWLEALPKVSERVAIAEYYPFKKSSWGNDKEYIWLVEGSGYEVRGSELNPMDILLNVYLHQ</sequence>
<feature type="chain" id="PRO_5020261544" description="DUF4875 domain-containing protein" evidence="1">
    <location>
        <begin position="20"/>
        <end position="149"/>
    </location>
</feature>
<name>A0A4U8YKG8_9BACT</name>
<dbReference type="RefSeq" id="WP_180139720.1">
    <property type="nucleotide sequence ID" value="NZ_CAADHO010000003.1"/>
</dbReference>
<gene>
    <name evidence="3" type="ORF">MSL71_20150</name>
</gene>
<organism evidence="3 4">
    <name type="scientific">Desulfoluna butyratoxydans</name>
    <dbReference type="NCBI Taxonomy" id="231438"/>
    <lineage>
        <taxon>Bacteria</taxon>
        <taxon>Pseudomonadati</taxon>
        <taxon>Thermodesulfobacteriota</taxon>
        <taxon>Desulfobacteria</taxon>
        <taxon>Desulfobacterales</taxon>
        <taxon>Desulfolunaceae</taxon>
        <taxon>Desulfoluna</taxon>
    </lineage>
</organism>
<evidence type="ECO:0000259" key="2">
    <source>
        <dbReference type="Pfam" id="PF16175"/>
    </source>
</evidence>
<dbReference type="EMBL" id="CAADHO010000003">
    <property type="protein sequence ID" value="VFQ44366.1"/>
    <property type="molecule type" value="Genomic_DNA"/>
</dbReference>
<proteinExistence type="predicted"/>
<evidence type="ECO:0000313" key="4">
    <source>
        <dbReference type="Proteomes" id="UP000507962"/>
    </source>
</evidence>
<reference evidence="3 4" key="1">
    <citation type="submission" date="2019-03" db="EMBL/GenBank/DDBJ databases">
        <authorList>
            <person name="Nijsse B."/>
        </authorList>
    </citation>
    <scope>NUCLEOTIDE SEQUENCE [LARGE SCALE GENOMIC DNA]</scope>
    <source>
        <strain evidence="3">Desulfoluna butyratoxydans MSL71</strain>
    </source>
</reference>
<keyword evidence="4" id="KW-1185">Reference proteome</keyword>
<dbReference type="Pfam" id="PF16175">
    <property type="entry name" value="DUF4875"/>
    <property type="match status" value="1"/>
</dbReference>
<protein>
    <recommendedName>
        <fullName evidence="2">DUF4875 domain-containing protein</fullName>
    </recommendedName>
</protein>
<dbReference type="Gene3D" id="3.10.310.90">
    <property type="match status" value="1"/>
</dbReference>
<dbReference type="InterPro" id="IPR032383">
    <property type="entry name" value="DUF4875"/>
</dbReference>